<name>A0A6J8BYV8_MYTCO</name>
<keyword evidence="8" id="KW-0378">Hydrolase</keyword>
<dbReference type="GO" id="GO:0019240">
    <property type="term" value="P:citrulline biosynthetic process"/>
    <property type="evidence" value="ECO:0007669"/>
    <property type="project" value="TreeGrafter"/>
</dbReference>
<dbReference type="SUPFAM" id="SSF52021">
    <property type="entry name" value="Carbamoyl phosphate synthetase, small subunit N-terminal domain"/>
    <property type="match status" value="1"/>
</dbReference>
<dbReference type="GO" id="GO:0006541">
    <property type="term" value="P:glutamine metabolic process"/>
    <property type="evidence" value="ECO:0007669"/>
    <property type="project" value="InterPro"/>
</dbReference>
<keyword evidence="1 8" id="KW-0436">Ligase</keyword>
<dbReference type="InterPro" id="IPR036897">
    <property type="entry name" value="CarbamoylP_synth_lsu_oligo_sf"/>
</dbReference>
<keyword evidence="9" id="KW-1185">Reference proteome</keyword>
<dbReference type="InterPro" id="IPR036480">
    <property type="entry name" value="CarbP_synth_ssu_N_sf"/>
</dbReference>
<dbReference type="GO" id="GO:0004070">
    <property type="term" value="F:aspartate carbamoyltransferase activity"/>
    <property type="evidence" value="ECO:0007669"/>
    <property type="project" value="TreeGrafter"/>
</dbReference>
<dbReference type="InterPro" id="IPR035686">
    <property type="entry name" value="CPSase_GATase1"/>
</dbReference>
<evidence type="ECO:0000313" key="9">
    <source>
        <dbReference type="Proteomes" id="UP000507470"/>
    </source>
</evidence>
<keyword evidence="8" id="KW-0808">Transferase</keyword>
<dbReference type="InterPro" id="IPR029062">
    <property type="entry name" value="Class_I_gatase-like"/>
</dbReference>
<dbReference type="Gene3D" id="3.40.50.880">
    <property type="match status" value="1"/>
</dbReference>
<proteinExistence type="inferred from homology"/>
<dbReference type="GO" id="GO:0004087">
    <property type="term" value="F:carbamoyl-phosphate synthase (ammonia) activity"/>
    <property type="evidence" value="ECO:0007669"/>
    <property type="project" value="UniProtKB-EC"/>
</dbReference>
<dbReference type="InterPro" id="IPR016185">
    <property type="entry name" value="PreATP-grasp_dom_sf"/>
</dbReference>
<keyword evidence="2 6" id="KW-0547">Nucleotide-binding</keyword>
<dbReference type="InterPro" id="IPR005483">
    <property type="entry name" value="CPSase_dom"/>
</dbReference>
<dbReference type="PANTHER" id="PTHR11405">
    <property type="entry name" value="CARBAMOYLTRANSFERASE FAMILY MEMBER"/>
    <property type="match status" value="1"/>
</dbReference>
<dbReference type="Proteomes" id="UP000507470">
    <property type="component" value="Unassembled WGS sequence"/>
</dbReference>
<evidence type="ECO:0000259" key="7">
    <source>
        <dbReference type="PROSITE" id="PS50975"/>
    </source>
</evidence>
<gene>
    <name evidence="8" type="ORF">MCOR_24447</name>
</gene>
<dbReference type="SMART" id="SM01096">
    <property type="entry name" value="CPSase_L_D3"/>
    <property type="match status" value="1"/>
</dbReference>
<dbReference type="Pfam" id="PF00117">
    <property type="entry name" value="GATase"/>
    <property type="match status" value="1"/>
</dbReference>
<evidence type="ECO:0000256" key="6">
    <source>
        <dbReference type="PROSITE-ProRule" id="PRU00409"/>
    </source>
</evidence>
<comment type="catalytic activity">
    <reaction evidence="5">
        <text>hydrogencarbonate + NH4(+) + 2 ATP = carbamoyl phosphate + 2 ADP + phosphate + 2 H(+)</text>
        <dbReference type="Rhea" id="RHEA:18029"/>
        <dbReference type="ChEBI" id="CHEBI:15378"/>
        <dbReference type="ChEBI" id="CHEBI:17544"/>
        <dbReference type="ChEBI" id="CHEBI:28938"/>
        <dbReference type="ChEBI" id="CHEBI:30616"/>
        <dbReference type="ChEBI" id="CHEBI:43474"/>
        <dbReference type="ChEBI" id="CHEBI:58228"/>
        <dbReference type="ChEBI" id="CHEBI:456216"/>
        <dbReference type="EC" id="6.3.4.16"/>
    </reaction>
</comment>
<evidence type="ECO:0000256" key="5">
    <source>
        <dbReference type="ARBA" id="ARBA00047359"/>
    </source>
</evidence>
<dbReference type="CDD" id="cd01744">
    <property type="entry name" value="GATase1_CPSase"/>
    <property type="match status" value="1"/>
</dbReference>
<dbReference type="NCBIfam" id="NF009475">
    <property type="entry name" value="PRK12838.1"/>
    <property type="match status" value="1"/>
</dbReference>
<dbReference type="InterPro" id="IPR058047">
    <property type="entry name" value="CPSase_preATP-grasp"/>
</dbReference>
<dbReference type="NCBIfam" id="TIGR01368">
    <property type="entry name" value="CPSaseIIsmall"/>
    <property type="match status" value="1"/>
</dbReference>
<dbReference type="AlphaFoldDB" id="A0A6J8BYV8"/>
<dbReference type="SUPFAM" id="SSF56059">
    <property type="entry name" value="Glutathione synthetase ATP-binding domain-like"/>
    <property type="match status" value="1"/>
</dbReference>
<dbReference type="GO" id="GO:0004088">
    <property type="term" value="F:carbamoyl-phosphate synthase (glutamine-hydrolyzing) activity"/>
    <property type="evidence" value="ECO:0007669"/>
    <property type="project" value="InterPro"/>
</dbReference>
<evidence type="ECO:0000313" key="8">
    <source>
        <dbReference type="EMBL" id="CAC5389258.1"/>
    </source>
</evidence>
<dbReference type="GO" id="GO:0046872">
    <property type="term" value="F:metal ion binding"/>
    <property type="evidence" value="ECO:0007669"/>
    <property type="project" value="InterPro"/>
</dbReference>
<dbReference type="PRINTS" id="PR00098">
    <property type="entry name" value="CPSASE"/>
</dbReference>
<protein>
    <recommendedName>
        <fullName evidence="4">carbamoyl-phosphate synthase (ammonia)</fullName>
        <ecNumber evidence="4">6.3.4.16</ecNumber>
    </recommendedName>
</protein>
<dbReference type="GO" id="GO:0006207">
    <property type="term" value="P:'de novo' pyrimidine nucleobase biosynthetic process"/>
    <property type="evidence" value="ECO:0007669"/>
    <property type="project" value="InterPro"/>
</dbReference>
<keyword evidence="3 6" id="KW-0067">ATP-binding</keyword>
<feature type="domain" description="ATP-grasp" evidence="7">
    <location>
        <begin position="624"/>
        <end position="821"/>
    </location>
</feature>
<dbReference type="InterPro" id="IPR017926">
    <property type="entry name" value="GATASE"/>
</dbReference>
<dbReference type="Gene3D" id="3.30.470.20">
    <property type="entry name" value="ATP-grasp fold, B domain"/>
    <property type="match status" value="2"/>
</dbReference>
<dbReference type="GO" id="GO:0005829">
    <property type="term" value="C:cytosol"/>
    <property type="evidence" value="ECO:0007669"/>
    <property type="project" value="TreeGrafter"/>
</dbReference>
<dbReference type="Pfam" id="PF02787">
    <property type="entry name" value="CPSase_L_D3"/>
    <property type="match status" value="1"/>
</dbReference>
<dbReference type="InterPro" id="IPR005479">
    <property type="entry name" value="CPAse_ATP-bd"/>
</dbReference>
<dbReference type="HAMAP" id="MF_01209">
    <property type="entry name" value="CPSase_S_chain"/>
    <property type="match status" value="1"/>
</dbReference>
<organism evidence="8 9">
    <name type="scientific">Mytilus coruscus</name>
    <name type="common">Sea mussel</name>
    <dbReference type="NCBI Taxonomy" id="42192"/>
    <lineage>
        <taxon>Eukaryota</taxon>
        <taxon>Metazoa</taxon>
        <taxon>Spiralia</taxon>
        <taxon>Lophotrochozoa</taxon>
        <taxon>Mollusca</taxon>
        <taxon>Bivalvia</taxon>
        <taxon>Autobranchia</taxon>
        <taxon>Pteriomorphia</taxon>
        <taxon>Mytilida</taxon>
        <taxon>Mytiloidea</taxon>
        <taxon>Mytilidae</taxon>
        <taxon>Mytilinae</taxon>
        <taxon>Mytilus</taxon>
    </lineage>
</organism>
<dbReference type="GO" id="GO:0005524">
    <property type="term" value="F:ATP binding"/>
    <property type="evidence" value="ECO:0007669"/>
    <property type="project" value="UniProtKB-UniRule"/>
</dbReference>
<dbReference type="FunFam" id="3.40.50.880:FF:000006">
    <property type="entry name" value="Carbamoyl-phosphate synthase 1, mitochondrial"/>
    <property type="match status" value="1"/>
</dbReference>
<dbReference type="InterPro" id="IPR002474">
    <property type="entry name" value="CarbamoylP_synth_ssu_N"/>
</dbReference>
<dbReference type="SMART" id="SM01097">
    <property type="entry name" value="CPSase_sm_chain"/>
    <property type="match status" value="1"/>
</dbReference>
<dbReference type="PROSITE" id="PS51273">
    <property type="entry name" value="GATASE_TYPE_1"/>
    <property type="match status" value="1"/>
</dbReference>
<dbReference type="Gene3D" id="1.10.1030.10">
    <property type="entry name" value="Carbamoyl-phosphate synthetase, large subunit oligomerisation domain"/>
    <property type="match status" value="1"/>
</dbReference>
<dbReference type="PANTHER" id="PTHR11405:SF5">
    <property type="entry name" value="CAD PROTEIN"/>
    <property type="match status" value="1"/>
</dbReference>
<dbReference type="GO" id="GO:0004151">
    <property type="term" value="F:dihydroorotase activity"/>
    <property type="evidence" value="ECO:0007669"/>
    <property type="project" value="TreeGrafter"/>
</dbReference>
<dbReference type="PRINTS" id="PR00099">
    <property type="entry name" value="CPSGATASE"/>
</dbReference>
<reference evidence="8 9" key="1">
    <citation type="submission" date="2020-06" db="EMBL/GenBank/DDBJ databases">
        <authorList>
            <person name="Li R."/>
            <person name="Bekaert M."/>
        </authorList>
    </citation>
    <scope>NUCLEOTIDE SEQUENCE [LARGE SCALE GENOMIC DNA]</scope>
    <source>
        <strain evidence="9">wild</strain>
    </source>
</reference>
<dbReference type="FunFam" id="3.50.30.20:FF:000002">
    <property type="entry name" value="Carbamoyl-phosphate synthase 1, mitochondrial"/>
    <property type="match status" value="1"/>
</dbReference>
<dbReference type="GO" id="GO:0006228">
    <property type="term" value="P:UTP biosynthetic process"/>
    <property type="evidence" value="ECO:0007669"/>
    <property type="project" value="TreeGrafter"/>
</dbReference>
<sequence length="1133" mass="126162">MSIRIKWDDLVSDKISVNQGIQQGAKLSTSLYKCYNNAILDSVTENGLGCHMGTIGIATPTCADDILVLANSECELQGIMDIFANLCLKELMKNNNTWFMGSADSKMKGRLLLEDGFEVEGIHFGANNSIPGEVVFQTGMVGYPESLTDPSYSQQILILTYPLIGNYGIPGDDCDEYGLKKWFESAKIHVAALIVGDFSEQYSHWSAIKSLSDWLKEYNIPALYGIDTRMLTKRIREKGTILGKVIMEGIDPESILYEDPNIMNLVQQVSTKKPMDYNPKGDVKIVAVDCGIKYNQIRCLCERGAHVTVVPWDYPLKSSDYDGLFLSNGPGDPQMCKQTIQNISQLIKEADYKPIFGICLGHQLLSLAIGASTYKMKYGNRGHNQPCIYDNTIRCFITTQNHGFAVDVSNLPEEWQPLFTNANDKTNEGVVHNSKPFYSVQFHPEHMGGPRDLESLFDVFLDQVRAHKKGNKSLTVKDRLNMALQTPVHVPPVPSTRPKKVLILGSGGLSIGQAGEFDYSGSQAIKAMKEESIQTVLINPNIATVQTSKGLADKIYFLPITPEYVIQVIKSERPDGVLLTFGGQTALNCGIELTKQGILEKYNVKVLGTQVASIEWTEDRKIFAEKMEEINEHVAPSEAAYTVDQAVQAAENLGYPLLIRAAFALGGLGSGFADNKEQLVSLVTSAFAHTSQVLIDKSLKGWKEVEYEVIRDAYDNCITVCNMENVDPLGIHTGESIVVAPSQTLTNTEYNMLRTTAIKVIRHLGIVGECNIQYALNPESHEYYIIEFSRVSTKIGSSMKSVGEVMAIGRKFEEAFQKALRMMDEKVVGFDPYKKKVSEADLQNPTDKRIFVLAAAIRAGKSIEDLYRLTKIDKWFLYKFKNIVDHNTKLEEFAGRGQEISHDLMLRVKQLGFSDEQIARAIKRVRMYRIGSSVEFDWCAVNCITTLREVCISVILDIMVIGSDVYRIGSSVEFDWCAVNCITTLREVCISVALDIMVIGSDVYRIRSSVEFDWCAVNCITTLREVCISVILDIMVIGSDVYRIRSSVEFDWCAVNCITTLREVCISVILDIMVIGSDVYRIGSSVEFDWCAVNCITTLREVCISVILDIMVIGSDVYRIGSSVELIGVLLIV</sequence>
<dbReference type="InterPro" id="IPR006274">
    <property type="entry name" value="CarbamoylP_synth_ssu"/>
</dbReference>
<dbReference type="SUPFAM" id="SSF52317">
    <property type="entry name" value="Class I glutamine amidotransferase-like"/>
    <property type="match status" value="1"/>
</dbReference>
<accession>A0A6J8BYV8</accession>
<dbReference type="Gene3D" id="3.50.30.20">
    <property type="entry name" value="Carbamoyl-phosphate synthase small subunit, N-terminal domain"/>
    <property type="match status" value="1"/>
</dbReference>
<dbReference type="Pfam" id="PF02786">
    <property type="entry name" value="CPSase_L_D2"/>
    <property type="match status" value="1"/>
</dbReference>
<dbReference type="EMBL" id="CACVKT020004325">
    <property type="protein sequence ID" value="CAC5389258.1"/>
    <property type="molecule type" value="Genomic_DNA"/>
</dbReference>
<evidence type="ECO:0000256" key="1">
    <source>
        <dbReference type="ARBA" id="ARBA00022598"/>
    </source>
</evidence>
<dbReference type="Pfam" id="PF00988">
    <property type="entry name" value="CPSase_sm_chain"/>
    <property type="match status" value="1"/>
</dbReference>
<dbReference type="InterPro" id="IPR011761">
    <property type="entry name" value="ATP-grasp"/>
</dbReference>
<dbReference type="OrthoDB" id="434at2759"/>
<dbReference type="FunFam" id="3.40.50.20:FF:000011">
    <property type="entry name" value="CAD protein-like isoform X1"/>
    <property type="match status" value="1"/>
</dbReference>
<dbReference type="SUPFAM" id="SSF52440">
    <property type="entry name" value="PreATP-grasp domain"/>
    <property type="match status" value="5"/>
</dbReference>
<dbReference type="PRINTS" id="PR00097">
    <property type="entry name" value="ANTSNTHASEII"/>
</dbReference>
<dbReference type="EC" id="6.3.4.16" evidence="4"/>
<dbReference type="SUPFAM" id="SSF48108">
    <property type="entry name" value="Carbamoyl phosphate synthetase, large subunit connection domain"/>
    <property type="match status" value="1"/>
</dbReference>
<dbReference type="InterPro" id="IPR005480">
    <property type="entry name" value="CPSase_lsu_oligo"/>
</dbReference>
<dbReference type="PROSITE" id="PS00866">
    <property type="entry name" value="CPSASE_1"/>
    <property type="match status" value="1"/>
</dbReference>
<dbReference type="PROSITE" id="PS50975">
    <property type="entry name" value="ATP_GRASP"/>
    <property type="match status" value="1"/>
</dbReference>
<dbReference type="Pfam" id="PF25596">
    <property type="entry name" value="CPSase_L_D1"/>
    <property type="match status" value="5"/>
</dbReference>
<evidence type="ECO:0000256" key="3">
    <source>
        <dbReference type="ARBA" id="ARBA00022840"/>
    </source>
</evidence>
<dbReference type="PRINTS" id="PR00096">
    <property type="entry name" value="GATASE"/>
</dbReference>
<evidence type="ECO:0000256" key="2">
    <source>
        <dbReference type="ARBA" id="ARBA00022741"/>
    </source>
</evidence>
<dbReference type="FunFam" id="3.30.470.20:FF:000062">
    <property type="entry name" value="Carbamoyl-phosphate synthetase 2, aspartate transcarbamylase, and dihydroorotase"/>
    <property type="match status" value="1"/>
</dbReference>
<evidence type="ECO:0000256" key="4">
    <source>
        <dbReference type="ARBA" id="ARBA00044063"/>
    </source>
</evidence>
<dbReference type="Gene3D" id="3.40.50.20">
    <property type="match status" value="5"/>
</dbReference>